<name>A0A412YZH0_9FIRM</name>
<evidence type="ECO:0000256" key="5">
    <source>
        <dbReference type="ARBA" id="ARBA00024029"/>
    </source>
</evidence>
<evidence type="ECO:0000313" key="7">
    <source>
        <dbReference type="EMBL" id="RHC57649.1"/>
    </source>
</evidence>
<dbReference type="PANTHER" id="PTHR35005:SF1">
    <property type="entry name" value="2-AMINO-5-FORMYLAMINO-6-RIBOSYLAMINOPYRIMIDIN-4(3H)-ONE 5'-MONOPHOSPHATE DEFORMYLASE"/>
    <property type="match status" value="1"/>
</dbReference>
<comment type="cofactor">
    <cofactor evidence="1">
        <name>Zn(2+)</name>
        <dbReference type="ChEBI" id="CHEBI:29105"/>
    </cofactor>
</comment>
<proteinExistence type="inferred from homology"/>
<organism evidence="6 9">
    <name type="scientific">Enterocloster bolteae</name>
    <dbReference type="NCBI Taxonomy" id="208479"/>
    <lineage>
        <taxon>Bacteria</taxon>
        <taxon>Bacillati</taxon>
        <taxon>Bacillota</taxon>
        <taxon>Clostridia</taxon>
        <taxon>Lachnospirales</taxon>
        <taxon>Lachnospiraceae</taxon>
        <taxon>Enterocloster</taxon>
    </lineage>
</organism>
<reference evidence="8 9" key="1">
    <citation type="submission" date="2018-08" db="EMBL/GenBank/DDBJ databases">
        <title>A genome reference for cultivated species of the human gut microbiota.</title>
        <authorList>
            <person name="Zou Y."/>
            <person name="Xue W."/>
            <person name="Luo G."/>
        </authorList>
    </citation>
    <scope>NUCLEOTIDE SEQUENCE [LARGE SCALE GENOMIC DNA]</scope>
    <source>
        <strain evidence="6 9">AF14-18</strain>
        <strain evidence="7 8">AM35-14</strain>
    </source>
</reference>
<evidence type="ECO:0000256" key="1">
    <source>
        <dbReference type="ARBA" id="ARBA00001947"/>
    </source>
</evidence>
<dbReference type="RefSeq" id="WP_002567247.1">
    <property type="nucleotide sequence ID" value="NZ_BAABXO010000001.1"/>
</dbReference>
<evidence type="ECO:0000313" key="6">
    <source>
        <dbReference type="EMBL" id="RGV73057.1"/>
    </source>
</evidence>
<evidence type="ECO:0000256" key="3">
    <source>
        <dbReference type="ARBA" id="ARBA00022801"/>
    </source>
</evidence>
<dbReference type="InterPro" id="IPR003785">
    <property type="entry name" value="Creatininase/forma_Hydrolase"/>
</dbReference>
<comment type="similarity">
    <text evidence="5">Belongs to the creatininase superfamily.</text>
</comment>
<evidence type="ECO:0000256" key="2">
    <source>
        <dbReference type="ARBA" id="ARBA00022723"/>
    </source>
</evidence>
<dbReference type="GO" id="GO:0016811">
    <property type="term" value="F:hydrolase activity, acting on carbon-nitrogen (but not peptide) bonds, in linear amides"/>
    <property type="evidence" value="ECO:0007669"/>
    <property type="project" value="TreeGrafter"/>
</dbReference>
<dbReference type="SUPFAM" id="SSF102215">
    <property type="entry name" value="Creatininase"/>
    <property type="match status" value="1"/>
</dbReference>
<dbReference type="GO" id="GO:0046872">
    <property type="term" value="F:metal ion binding"/>
    <property type="evidence" value="ECO:0007669"/>
    <property type="project" value="UniProtKB-KW"/>
</dbReference>
<keyword evidence="4" id="KW-0862">Zinc</keyword>
<protein>
    <submittedName>
        <fullName evidence="6">Creatininase family protein</fullName>
    </submittedName>
</protein>
<evidence type="ECO:0000313" key="9">
    <source>
        <dbReference type="Proteomes" id="UP000284543"/>
    </source>
</evidence>
<dbReference type="PANTHER" id="PTHR35005">
    <property type="entry name" value="3-DEHYDRO-SCYLLO-INOSOSE HYDROLASE"/>
    <property type="match status" value="1"/>
</dbReference>
<dbReference type="InterPro" id="IPR024087">
    <property type="entry name" value="Creatininase-like_sf"/>
</dbReference>
<dbReference type="KEGG" id="cbol:CGC65_12655"/>
<comment type="caution">
    <text evidence="6">The sequence shown here is derived from an EMBL/GenBank/DDBJ whole genome shotgun (WGS) entry which is preliminary data.</text>
</comment>
<accession>A0A412YZH0</accession>
<dbReference type="AlphaFoldDB" id="A0A412YZH0"/>
<sequence>MKKQTEFKLDKRDSVWFQDNTAAVNCAYAKEVCDIAILPIGAIEQHGPHCPCGSDSFNAMGIAEAVARKSGAMILACPMYGSHPAHHWGMPGTIPLTFETHVGLLTDIVRGAANAGFNKFLIISAHGQTMSMFEAVHKLGIEGYFTIGSTWYDFLRDNKKTLDTFMWHADEAETSVALSLYPDKVHMDLAVPGKAHGLIDSKWKIAPGQAAGEGMLYHFEGTFSLMEKDDLDTGVIGDPTNASKEKGDKIVERCADLYCELLEEVKTKYPCGVNPLGFRNPLGYNGTNNIQYDAMHDEHGNLKK</sequence>
<dbReference type="Proteomes" id="UP000284543">
    <property type="component" value="Unassembled WGS sequence"/>
</dbReference>
<evidence type="ECO:0000313" key="8">
    <source>
        <dbReference type="Proteomes" id="UP000283975"/>
    </source>
</evidence>
<keyword evidence="3" id="KW-0378">Hydrolase</keyword>
<gene>
    <name evidence="7" type="ORF">DW839_05410</name>
    <name evidence="6" type="ORF">DWW02_21855</name>
</gene>
<keyword evidence="2" id="KW-0479">Metal-binding</keyword>
<dbReference type="GO" id="GO:0009231">
    <property type="term" value="P:riboflavin biosynthetic process"/>
    <property type="evidence" value="ECO:0007669"/>
    <property type="project" value="TreeGrafter"/>
</dbReference>
<dbReference type="EMBL" id="QRZM01000011">
    <property type="protein sequence ID" value="RGV73057.1"/>
    <property type="molecule type" value="Genomic_DNA"/>
</dbReference>
<dbReference type="GeneID" id="23111920"/>
<dbReference type="Pfam" id="PF02633">
    <property type="entry name" value="Creatininase"/>
    <property type="match status" value="1"/>
</dbReference>
<dbReference type="Gene3D" id="3.40.50.10310">
    <property type="entry name" value="Creatininase"/>
    <property type="match status" value="1"/>
</dbReference>
<evidence type="ECO:0000256" key="4">
    <source>
        <dbReference type="ARBA" id="ARBA00022833"/>
    </source>
</evidence>
<dbReference type="EMBL" id="QSHZ01000004">
    <property type="protein sequence ID" value="RHC57649.1"/>
    <property type="molecule type" value="Genomic_DNA"/>
</dbReference>
<dbReference type="Proteomes" id="UP000283975">
    <property type="component" value="Unassembled WGS sequence"/>
</dbReference>